<dbReference type="SUPFAM" id="SSF53613">
    <property type="entry name" value="Ribokinase-like"/>
    <property type="match status" value="1"/>
</dbReference>
<dbReference type="PANTHER" id="PTHR46566:SF5">
    <property type="entry name" value="1-PHOSPHOFRUCTOKINASE"/>
    <property type="match status" value="1"/>
</dbReference>
<sequence length="178" mass="18726">MNARAVTVTLNPAIDQTVRLASLRPGHVHRARSSRDDAGGKGINVAACLADWGVPTAALGVLGGGNDGVFGALFSTRGIVDGCLRIPGSTRTNIKLVDEDNGETTDINLPGLALDDTALDAVSRRLGALLLPGLPGCCPAACRLDCRPMHGRDCRRRPPRRCARAAGHQRRRTCGCIE</sequence>
<gene>
    <name evidence="4" type="ORF">DdX_22354</name>
</gene>
<name>A0AAD4MDN8_9BILA</name>
<evidence type="ECO:0000256" key="1">
    <source>
        <dbReference type="ARBA" id="ARBA00022679"/>
    </source>
</evidence>
<accession>A0AAD4MDN8</accession>
<evidence type="ECO:0000313" key="5">
    <source>
        <dbReference type="Proteomes" id="UP001201812"/>
    </source>
</evidence>
<proteinExistence type="predicted"/>
<dbReference type="PROSITE" id="PS00583">
    <property type="entry name" value="PFKB_KINASES_1"/>
    <property type="match status" value="1"/>
</dbReference>
<comment type="caution">
    <text evidence="4">The sequence shown here is derived from an EMBL/GenBank/DDBJ whole genome shotgun (WGS) entry which is preliminary data.</text>
</comment>
<protein>
    <submittedName>
        <fullName evidence="4">PfkB family carbohydrate kinase domain-containing protein</fullName>
    </submittedName>
</protein>
<reference evidence="4" key="1">
    <citation type="submission" date="2022-01" db="EMBL/GenBank/DDBJ databases">
        <title>Genome Sequence Resource for Two Populations of Ditylenchus destructor, the Migratory Endoparasitic Phytonematode.</title>
        <authorList>
            <person name="Zhang H."/>
            <person name="Lin R."/>
            <person name="Xie B."/>
        </authorList>
    </citation>
    <scope>NUCLEOTIDE SEQUENCE</scope>
    <source>
        <strain evidence="4">BazhouSP</strain>
    </source>
</reference>
<evidence type="ECO:0000313" key="4">
    <source>
        <dbReference type="EMBL" id="KAI1690650.1"/>
    </source>
</evidence>
<dbReference type="GO" id="GO:0008443">
    <property type="term" value="F:phosphofructokinase activity"/>
    <property type="evidence" value="ECO:0007669"/>
    <property type="project" value="TreeGrafter"/>
</dbReference>
<keyword evidence="5" id="KW-1185">Reference proteome</keyword>
<dbReference type="InterPro" id="IPR029056">
    <property type="entry name" value="Ribokinase-like"/>
</dbReference>
<dbReference type="AlphaFoldDB" id="A0AAD4MDN8"/>
<keyword evidence="2 4" id="KW-0418">Kinase</keyword>
<evidence type="ECO:0000256" key="2">
    <source>
        <dbReference type="ARBA" id="ARBA00022777"/>
    </source>
</evidence>
<feature type="domain" description="Carbohydrate kinase PfkB" evidence="3">
    <location>
        <begin position="10"/>
        <end position="118"/>
    </location>
</feature>
<keyword evidence="1" id="KW-0808">Transferase</keyword>
<dbReference type="PANTHER" id="PTHR46566">
    <property type="entry name" value="1-PHOSPHOFRUCTOKINASE-RELATED"/>
    <property type="match status" value="1"/>
</dbReference>
<dbReference type="InterPro" id="IPR002173">
    <property type="entry name" value="Carboh/pur_kinase_PfkB_CS"/>
</dbReference>
<dbReference type="Gene3D" id="3.40.1190.20">
    <property type="match status" value="1"/>
</dbReference>
<dbReference type="EMBL" id="JAKKPZ010001117">
    <property type="protein sequence ID" value="KAI1690650.1"/>
    <property type="molecule type" value="Genomic_DNA"/>
</dbReference>
<dbReference type="InterPro" id="IPR011611">
    <property type="entry name" value="PfkB_dom"/>
</dbReference>
<dbReference type="GO" id="GO:0005829">
    <property type="term" value="C:cytosol"/>
    <property type="evidence" value="ECO:0007669"/>
    <property type="project" value="TreeGrafter"/>
</dbReference>
<evidence type="ECO:0000259" key="3">
    <source>
        <dbReference type="Pfam" id="PF00294"/>
    </source>
</evidence>
<organism evidence="4 5">
    <name type="scientific">Ditylenchus destructor</name>
    <dbReference type="NCBI Taxonomy" id="166010"/>
    <lineage>
        <taxon>Eukaryota</taxon>
        <taxon>Metazoa</taxon>
        <taxon>Ecdysozoa</taxon>
        <taxon>Nematoda</taxon>
        <taxon>Chromadorea</taxon>
        <taxon>Rhabditida</taxon>
        <taxon>Tylenchina</taxon>
        <taxon>Tylenchomorpha</taxon>
        <taxon>Sphaerularioidea</taxon>
        <taxon>Anguinidae</taxon>
        <taxon>Anguininae</taxon>
        <taxon>Ditylenchus</taxon>
    </lineage>
</organism>
<dbReference type="Proteomes" id="UP001201812">
    <property type="component" value="Unassembled WGS sequence"/>
</dbReference>
<dbReference type="Pfam" id="PF00294">
    <property type="entry name" value="PfkB"/>
    <property type="match status" value="1"/>
</dbReference>